<dbReference type="Gene3D" id="2.40.33.20">
    <property type="entry name" value="PK beta-barrel domain-like"/>
    <property type="match status" value="1"/>
</dbReference>
<evidence type="ECO:0000259" key="1">
    <source>
        <dbReference type="PROSITE" id="PS51340"/>
    </source>
</evidence>
<dbReference type="GO" id="GO:0030151">
    <property type="term" value="F:molybdenum ion binding"/>
    <property type="evidence" value="ECO:0007669"/>
    <property type="project" value="InterPro"/>
</dbReference>
<proteinExistence type="predicted"/>
<accession>A0A511Z6M4</accession>
<gene>
    <name evidence="2" type="primary">yflK</name>
    <name evidence="2" type="ORF">SLU01_14150</name>
</gene>
<protein>
    <submittedName>
        <fullName evidence="2">MOSC domain-containing protein</fullName>
    </submittedName>
</protein>
<dbReference type="EMBL" id="BJYL01000017">
    <property type="protein sequence ID" value="GEN83103.1"/>
    <property type="molecule type" value="Genomic_DNA"/>
</dbReference>
<dbReference type="GO" id="GO:0003824">
    <property type="term" value="F:catalytic activity"/>
    <property type="evidence" value="ECO:0007669"/>
    <property type="project" value="InterPro"/>
</dbReference>
<keyword evidence="3" id="KW-1185">Reference proteome</keyword>
<dbReference type="GO" id="GO:0030170">
    <property type="term" value="F:pyridoxal phosphate binding"/>
    <property type="evidence" value="ECO:0007669"/>
    <property type="project" value="InterPro"/>
</dbReference>
<dbReference type="InterPro" id="IPR011037">
    <property type="entry name" value="Pyrv_Knase-like_insert_dom_sf"/>
</dbReference>
<dbReference type="PANTHER" id="PTHR30212:SF4">
    <property type="entry name" value="MOSC DOMAIN-CONTAINING PROTEIN"/>
    <property type="match status" value="1"/>
</dbReference>
<dbReference type="AlphaFoldDB" id="A0A511Z6M4"/>
<dbReference type="PROSITE" id="PS51340">
    <property type="entry name" value="MOSC"/>
    <property type="match status" value="1"/>
</dbReference>
<dbReference type="OrthoDB" id="9786134at2"/>
<dbReference type="Proteomes" id="UP000321901">
    <property type="component" value="Unassembled WGS sequence"/>
</dbReference>
<dbReference type="PANTHER" id="PTHR30212">
    <property type="entry name" value="PROTEIN YIIM"/>
    <property type="match status" value="1"/>
</dbReference>
<dbReference type="RefSeq" id="WP_147056712.1">
    <property type="nucleotide sequence ID" value="NZ_BJYL01000017.1"/>
</dbReference>
<name>A0A511Z6M4_9BACL</name>
<dbReference type="SUPFAM" id="SSF50800">
    <property type="entry name" value="PK beta-barrel domain-like"/>
    <property type="match status" value="1"/>
</dbReference>
<evidence type="ECO:0000313" key="2">
    <source>
        <dbReference type="EMBL" id="GEN83103.1"/>
    </source>
</evidence>
<dbReference type="Pfam" id="PF03475">
    <property type="entry name" value="YiiM_3-alpha"/>
    <property type="match status" value="1"/>
</dbReference>
<comment type="caution">
    <text evidence="2">The sequence shown here is derived from an EMBL/GenBank/DDBJ whole genome shotgun (WGS) entry which is preliminary data.</text>
</comment>
<sequence length="227" mass="25628">MNKIEIISLNVGKPKEWQFGKKEVLTGICKQPITEPVFLSKVNFDGDGQGDLVHHGGVEKAVCVYASEHYPYWEEELEKTLEAGAFGENLTLRGLTEDDVCIGDSFQLGEAIVQVSQPRQPCFKLSLIHDRKDMPVLVQDTGYTGFYFRVLKEGIVSPFNQLVHINRPELAITVTEANRLMHHAKDDLEGARKILQLDELSTSWRKTFNKRIAGKEVNTSERLTGEK</sequence>
<feature type="domain" description="MOSC" evidence="1">
    <location>
        <begin position="31"/>
        <end position="165"/>
    </location>
</feature>
<dbReference type="InterPro" id="IPR052353">
    <property type="entry name" value="Benzoxazolinone_Detox_Enz"/>
</dbReference>
<organism evidence="2 3">
    <name type="scientific">Sporosarcina luteola</name>
    <dbReference type="NCBI Taxonomy" id="582850"/>
    <lineage>
        <taxon>Bacteria</taxon>
        <taxon>Bacillati</taxon>
        <taxon>Bacillota</taxon>
        <taxon>Bacilli</taxon>
        <taxon>Bacillales</taxon>
        <taxon>Caryophanaceae</taxon>
        <taxon>Sporosarcina</taxon>
    </lineage>
</organism>
<reference evidence="2 3" key="1">
    <citation type="submission" date="2019-07" db="EMBL/GenBank/DDBJ databases">
        <title>Whole genome shotgun sequence of Sporosarcina luteola NBRC 105378.</title>
        <authorList>
            <person name="Hosoyama A."/>
            <person name="Uohara A."/>
            <person name="Ohji S."/>
            <person name="Ichikawa N."/>
        </authorList>
    </citation>
    <scope>NUCLEOTIDE SEQUENCE [LARGE SCALE GENOMIC DNA]</scope>
    <source>
        <strain evidence="2 3">NBRC 105378</strain>
    </source>
</reference>
<dbReference type="InterPro" id="IPR005163">
    <property type="entry name" value="Tri_helical_YiiM-like"/>
</dbReference>
<dbReference type="InterPro" id="IPR005302">
    <property type="entry name" value="MoCF_Sase_C"/>
</dbReference>
<dbReference type="Pfam" id="PF03473">
    <property type="entry name" value="MOSC"/>
    <property type="match status" value="1"/>
</dbReference>
<evidence type="ECO:0000313" key="3">
    <source>
        <dbReference type="Proteomes" id="UP000321901"/>
    </source>
</evidence>